<comment type="caution">
    <text evidence="2">The sequence shown here is derived from an EMBL/GenBank/DDBJ whole genome shotgun (WGS) entry which is preliminary data.</text>
</comment>
<name>A0AAV7PAH6_PLEWA</name>
<evidence type="ECO:0000313" key="3">
    <source>
        <dbReference type="Proteomes" id="UP001066276"/>
    </source>
</evidence>
<accession>A0AAV7PAH6</accession>
<evidence type="ECO:0000313" key="2">
    <source>
        <dbReference type="EMBL" id="KAJ1124724.1"/>
    </source>
</evidence>
<dbReference type="EMBL" id="JANPWB010000011">
    <property type="protein sequence ID" value="KAJ1124724.1"/>
    <property type="molecule type" value="Genomic_DNA"/>
</dbReference>
<organism evidence="2 3">
    <name type="scientific">Pleurodeles waltl</name>
    <name type="common">Iberian ribbed newt</name>
    <dbReference type="NCBI Taxonomy" id="8319"/>
    <lineage>
        <taxon>Eukaryota</taxon>
        <taxon>Metazoa</taxon>
        <taxon>Chordata</taxon>
        <taxon>Craniata</taxon>
        <taxon>Vertebrata</taxon>
        <taxon>Euteleostomi</taxon>
        <taxon>Amphibia</taxon>
        <taxon>Batrachia</taxon>
        <taxon>Caudata</taxon>
        <taxon>Salamandroidea</taxon>
        <taxon>Salamandridae</taxon>
        <taxon>Pleurodelinae</taxon>
        <taxon>Pleurodeles</taxon>
    </lineage>
</organism>
<feature type="compositionally biased region" description="Basic and acidic residues" evidence="1">
    <location>
        <begin position="66"/>
        <end position="81"/>
    </location>
</feature>
<evidence type="ECO:0000256" key="1">
    <source>
        <dbReference type="SAM" id="MobiDB-lite"/>
    </source>
</evidence>
<sequence length="264" mass="29609">MADTFNLSYQLSQSAGPSGLAQSTCSRLPNQGFDQDQGDSDSPYFDDSDRKSKRSRDWHPSGGTKMKTDPSTRGNDRHFNKDLFNPEDIRHTRSSEWEPSEKVAFYLKQHLRQPLDREVRNKLRAECPRPSNEGKVAAIPEMDTTRVTCMGRLVKYPKRGIDRSWRSCQDKLLDNTGPLMKIMEMAEDVKKTGAAIDPEILSGWTQSAICLLGTTNCVISEEARHSLLLSLDPKLGEFASAEAGPDAMKLGGRMAECLNKWKLI</sequence>
<proteinExistence type="predicted"/>
<feature type="compositionally biased region" description="Polar residues" evidence="1">
    <location>
        <begin position="1"/>
        <end position="29"/>
    </location>
</feature>
<reference evidence="2" key="1">
    <citation type="journal article" date="2022" name="bioRxiv">
        <title>Sequencing and chromosome-scale assembly of the giantPleurodeles waltlgenome.</title>
        <authorList>
            <person name="Brown T."/>
            <person name="Elewa A."/>
            <person name="Iarovenko S."/>
            <person name="Subramanian E."/>
            <person name="Araus A.J."/>
            <person name="Petzold A."/>
            <person name="Susuki M."/>
            <person name="Suzuki K.-i.T."/>
            <person name="Hayashi T."/>
            <person name="Toyoda A."/>
            <person name="Oliveira C."/>
            <person name="Osipova E."/>
            <person name="Leigh N.D."/>
            <person name="Simon A."/>
            <person name="Yun M.H."/>
        </authorList>
    </citation>
    <scope>NUCLEOTIDE SEQUENCE</scope>
    <source>
        <strain evidence="2">20211129_DDA</strain>
        <tissue evidence="2">Liver</tissue>
    </source>
</reference>
<gene>
    <name evidence="2" type="ORF">NDU88_003173</name>
</gene>
<keyword evidence="3" id="KW-1185">Reference proteome</keyword>
<dbReference type="AlphaFoldDB" id="A0AAV7PAH6"/>
<feature type="region of interest" description="Disordered" evidence="1">
    <location>
        <begin position="1"/>
        <end position="95"/>
    </location>
</feature>
<dbReference type="Proteomes" id="UP001066276">
    <property type="component" value="Chromosome 7"/>
</dbReference>
<protein>
    <submittedName>
        <fullName evidence="2">Uncharacterized protein</fullName>
    </submittedName>
</protein>
<feature type="compositionally biased region" description="Basic and acidic residues" evidence="1">
    <location>
        <begin position="47"/>
        <end position="59"/>
    </location>
</feature>